<dbReference type="Pfam" id="PF01548">
    <property type="entry name" value="DEDD_Tnp_IS110"/>
    <property type="match status" value="1"/>
</dbReference>
<keyword evidence="6" id="KW-1185">Reference proteome</keyword>
<reference evidence="4 6" key="1">
    <citation type="submission" date="2016-08" db="EMBL/GenBank/DDBJ databases">
        <authorList>
            <person name="Varghese N."/>
            <person name="Submissions Spin"/>
        </authorList>
    </citation>
    <scope>NUCLEOTIDE SEQUENCE [LARGE SCALE GENOMIC DNA]</scope>
    <source>
        <strain evidence="4 6">HL-109</strain>
    </source>
</reference>
<dbReference type="NCBIfam" id="NF033542">
    <property type="entry name" value="transpos_IS110"/>
    <property type="match status" value="1"/>
</dbReference>
<dbReference type="InterPro" id="IPR003346">
    <property type="entry name" value="Transposase_20"/>
</dbReference>
<sequence length="445" mass="49479">MHRTVGIDLAIRGDHVAQIFENGKPVGRPIRFRHDAPSLDAFVASVSADVHTGTAVQAIMEPTGMSWFPVAHRLGDAGVEVARVKGKRVKALRRYLSEHAKTDLADAHVLAAIPSFGGPRLDPVHVPSPKSHALQRLTKQRGRLQDEVAASKRRLMDLVRWASPVLERVLPDLRTRLSLAVLQHWLDPDRVLRARKSTLARFIAEHASGNQPHSGPFVDALVDGIRDAARQARKLHRHHVDFVELQMEVAVEIELVLRKIELLGTLERRIERLYSELQPDDVLRTIPGVGQRLAPVLAGVIHDAGRFRSERHLRGFCGLFPRRADSGGAERPGQKITASGNDRIKRALMLAADTARKIDPKLAETYWRLMTTKGHHHKQALCAVANRLANRIYSVLRDGRPYVLRDVDGLEISVADAKAIIAERYHVPNGLRASRRASRAPRAGA</sequence>
<evidence type="ECO:0000313" key="6">
    <source>
        <dbReference type="Proteomes" id="UP000182800"/>
    </source>
</evidence>
<evidence type="ECO:0000313" key="4">
    <source>
        <dbReference type="EMBL" id="SCC79778.1"/>
    </source>
</evidence>
<dbReference type="EMBL" id="FMBM01000001">
    <property type="protein sequence ID" value="SCC79496.1"/>
    <property type="molecule type" value="Genomic_DNA"/>
</dbReference>
<proteinExistence type="predicted"/>
<evidence type="ECO:0000313" key="5">
    <source>
        <dbReference type="EMBL" id="SCC80181.1"/>
    </source>
</evidence>
<dbReference type="InterPro" id="IPR047650">
    <property type="entry name" value="Transpos_IS110"/>
</dbReference>
<evidence type="ECO:0000259" key="2">
    <source>
        <dbReference type="Pfam" id="PF02371"/>
    </source>
</evidence>
<dbReference type="PANTHER" id="PTHR33055">
    <property type="entry name" value="TRANSPOSASE FOR INSERTION SEQUENCE ELEMENT IS1111A"/>
    <property type="match status" value="1"/>
</dbReference>
<dbReference type="Pfam" id="PF02371">
    <property type="entry name" value="Transposase_20"/>
    <property type="match status" value="1"/>
</dbReference>
<gene>
    <name evidence="3" type="ORF">GA0071312_0917</name>
    <name evidence="4" type="ORF">GA0071312_1159</name>
    <name evidence="5" type="ORF">GA0071312_1324</name>
</gene>
<dbReference type="RefSeq" id="WP_074443772.1">
    <property type="nucleotide sequence ID" value="NZ_FMBM01000001.1"/>
</dbReference>
<dbReference type="EMBL" id="FMBM01000001">
    <property type="protein sequence ID" value="SCC79778.1"/>
    <property type="molecule type" value="Genomic_DNA"/>
</dbReference>
<name>A0ABY0K712_9HYPH</name>
<evidence type="ECO:0000259" key="1">
    <source>
        <dbReference type="Pfam" id="PF01548"/>
    </source>
</evidence>
<protein>
    <submittedName>
        <fullName evidence="4">Transposase IS116/IS110/IS902 family protein</fullName>
    </submittedName>
</protein>
<evidence type="ECO:0000313" key="3">
    <source>
        <dbReference type="EMBL" id="SCC79496.1"/>
    </source>
</evidence>
<dbReference type="EMBL" id="FMBM01000002">
    <property type="protein sequence ID" value="SCC80181.1"/>
    <property type="molecule type" value="Genomic_DNA"/>
</dbReference>
<feature type="domain" description="Transposase IS110-like N-terminal" evidence="1">
    <location>
        <begin position="5"/>
        <end position="159"/>
    </location>
</feature>
<feature type="domain" description="Transposase IS116/IS110/IS902 C-terminal" evidence="2">
    <location>
        <begin position="281"/>
        <end position="366"/>
    </location>
</feature>
<dbReference type="InterPro" id="IPR002525">
    <property type="entry name" value="Transp_IS110-like_N"/>
</dbReference>
<dbReference type="Proteomes" id="UP000182800">
    <property type="component" value="Unassembled WGS sequence"/>
</dbReference>
<comment type="caution">
    <text evidence="4">The sequence shown here is derived from an EMBL/GenBank/DDBJ whole genome shotgun (WGS) entry which is preliminary data.</text>
</comment>
<organism evidence="4 6">
    <name type="scientific">Saliniramus fredricksonii</name>
    <dbReference type="NCBI Taxonomy" id="1653334"/>
    <lineage>
        <taxon>Bacteria</taxon>
        <taxon>Pseudomonadati</taxon>
        <taxon>Pseudomonadota</taxon>
        <taxon>Alphaproteobacteria</taxon>
        <taxon>Hyphomicrobiales</taxon>
        <taxon>Salinarimonadaceae</taxon>
        <taxon>Saliniramus</taxon>
    </lineage>
</organism>
<accession>A0ABY0K712</accession>
<dbReference type="PANTHER" id="PTHR33055:SF13">
    <property type="entry name" value="TRANSPOSASE"/>
    <property type="match status" value="1"/>
</dbReference>